<keyword evidence="2 8" id="KW-1277">Toxin-antitoxin system</keyword>
<keyword evidence="3 8" id="KW-0540">Nuclease</keyword>
<gene>
    <name evidence="8" type="primary">vapC</name>
    <name evidence="10" type="ORF">CDV49_14160</name>
</gene>
<dbReference type="GO" id="GO:0016787">
    <property type="term" value="F:hydrolase activity"/>
    <property type="evidence" value="ECO:0007669"/>
    <property type="project" value="UniProtKB-KW"/>
</dbReference>
<evidence type="ECO:0000256" key="6">
    <source>
        <dbReference type="ARBA" id="ARBA00022842"/>
    </source>
</evidence>
<dbReference type="RefSeq" id="WP_088216067.1">
    <property type="nucleotide sequence ID" value="NZ_NIPW01000027.1"/>
</dbReference>
<sequence>MMVVDSSALIAILFEEPEGPDCTEALEAASSRSISAVNYVETGTVLAGRLAKGQRAKAIEILDGFLATLRIDIAPLDENLARSAMNARLEYGKGFGTRGGLNFGDCFAYALAKRHSVPLLYVGDDFALTDVQSALVR</sequence>
<dbReference type="GO" id="GO:0004540">
    <property type="term" value="F:RNA nuclease activity"/>
    <property type="evidence" value="ECO:0007669"/>
    <property type="project" value="InterPro"/>
</dbReference>
<dbReference type="PANTHER" id="PTHR33653:SF1">
    <property type="entry name" value="RIBONUCLEASE VAPC2"/>
    <property type="match status" value="1"/>
</dbReference>
<dbReference type="InterPro" id="IPR022907">
    <property type="entry name" value="VapC_family"/>
</dbReference>
<accession>A0A212A9U1</accession>
<dbReference type="Proteomes" id="UP000196878">
    <property type="component" value="Unassembled WGS sequence"/>
</dbReference>
<evidence type="ECO:0000256" key="7">
    <source>
        <dbReference type="ARBA" id="ARBA00038093"/>
    </source>
</evidence>
<comment type="cofactor">
    <cofactor evidence="1 8">
        <name>Mg(2+)</name>
        <dbReference type="ChEBI" id="CHEBI:18420"/>
    </cofactor>
</comment>
<keyword evidence="4 8" id="KW-0479">Metal-binding</keyword>
<dbReference type="Gene3D" id="3.40.50.1010">
    <property type="entry name" value="5'-nuclease"/>
    <property type="match status" value="1"/>
</dbReference>
<keyword evidence="8" id="KW-0800">Toxin</keyword>
<evidence type="ECO:0000259" key="9">
    <source>
        <dbReference type="Pfam" id="PF01850"/>
    </source>
</evidence>
<dbReference type="InterPro" id="IPR029060">
    <property type="entry name" value="PIN-like_dom_sf"/>
</dbReference>
<dbReference type="AlphaFoldDB" id="A0A212A9U1"/>
<dbReference type="OrthoDB" id="32625at2"/>
<evidence type="ECO:0000313" key="10">
    <source>
        <dbReference type="EMBL" id="OWJ76629.1"/>
    </source>
</evidence>
<dbReference type="InterPro" id="IPR050556">
    <property type="entry name" value="Type_II_TA_system_RNase"/>
</dbReference>
<name>A0A212A9U1_9RHOB</name>
<proteinExistence type="inferred from homology"/>
<evidence type="ECO:0000256" key="8">
    <source>
        <dbReference type="HAMAP-Rule" id="MF_00265"/>
    </source>
</evidence>
<evidence type="ECO:0000256" key="5">
    <source>
        <dbReference type="ARBA" id="ARBA00022801"/>
    </source>
</evidence>
<dbReference type="SUPFAM" id="SSF88723">
    <property type="entry name" value="PIN domain-like"/>
    <property type="match status" value="1"/>
</dbReference>
<evidence type="ECO:0000256" key="3">
    <source>
        <dbReference type="ARBA" id="ARBA00022722"/>
    </source>
</evidence>
<keyword evidence="6 8" id="KW-0460">Magnesium</keyword>
<organism evidence="10 11">
    <name type="scientific">Haematobacter genomosp. 1</name>
    <dbReference type="NCBI Taxonomy" id="366618"/>
    <lineage>
        <taxon>Bacteria</taxon>
        <taxon>Pseudomonadati</taxon>
        <taxon>Pseudomonadota</taxon>
        <taxon>Alphaproteobacteria</taxon>
        <taxon>Rhodobacterales</taxon>
        <taxon>Paracoccaceae</taxon>
        <taxon>Haematobacter</taxon>
    </lineage>
</organism>
<feature type="domain" description="PIN" evidence="9">
    <location>
        <begin position="2"/>
        <end position="129"/>
    </location>
</feature>
<dbReference type="InterPro" id="IPR002716">
    <property type="entry name" value="PIN_dom"/>
</dbReference>
<feature type="binding site" evidence="8">
    <location>
        <position position="105"/>
    </location>
    <ligand>
        <name>Mg(2+)</name>
        <dbReference type="ChEBI" id="CHEBI:18420"/>
    </ligand>
</feature>
<reference evidence="10 11" key="1">
    <citation type="submission" date="2016-12" db="EMBL/GenBank/DDBJ databases">
        <title>Comparison of Traditional DNA-DNA Hybridization with In Silico Genomic Analysis.</title>
        <authorList>
            <person name="Nicholson A.C."/>
            <person name="Humrighouse B.W."/>
            <person name="Graziano J."/>
            <person name="Lasker B."/>
            <person name="Whitney A.M."/>
            <person name="Mcquiston J.R."/>
        </authorList>
    </citation>
    <scope>NUCLEOTIDE SEQUENCE [LARGE SCALE GENOMIC DNA]</scope>
    <source>
        <strain evidence="10 11">H2240</strain>
    </source>
</reference>
<evidence type="ECO:0000256" key="1">
    <source>
        <dbReference type="ARBA" id="ARBA00001946"/>
    </source>
</evidence>
<protein>
    <recommendedName>
        <fullName evidence="8">Ribonuclease VapC</fullName>
        <shortName evidence="8">RNase VapC</shortName>
        <ecNumber evidence="8">3.1.-.-</ecNumber>
    </recommendedName>
    <alternativeName>
        <fullName evidence="8">Toxin VapC</fullName>
    </alternativeName>
</protein>
<comment type="similarity">
    <text evidence="7 8">Belongs to the PINc/VapC protein family.</text>
</comment>
<dbReference type="Pfam" id="PF01850">
    <property type="entry name" value="PIN"/>
    <property type="match status" value="1"/>
</dbReference>
<evidence type="ECO:0000313" key="11">
    <source>
        <dbReference type="Proteomes" id="UP000196878"/>
    </source>
</evidence>
<evidence type="ECO:0000256" key="4">
    <source>
        <dbReference type="ARBA" id="ARBA00022723"/>
    </source>
</evidence>
<dbReference type="HAMAP" id="MF_00265">
    <property type="entry name" value="VapC_Nob1"/>
    <property type="match status" value="1"/>
</dbReference>
<dbReference type="GO" id="GO:0000287">
    <property type="term" value="F:magnesium ion binding"/>
    <property type="evidence" value="ECO:0007669"/>
    <property type="project" value="UniProtKB-UniRule"/>
</dbReference>
<comment type="function">
    <text evidence="8">Toxic component of a toxin-antitoxin (TA) system. An RNase.</text>
</comment>
<keyword evidence="11" id="KW-1185">Reference proteome</keyword>
<keyword evidence="5 8" id="KW-0378">Hydrolase</keyword>
<feature type="binding site" evidence="8">
    <location>
        <position position="5"/>
    </location>
    <ligand>
        <name>Mg(2+)</name>
        <dbReference type="ChEBI" id="CHEBI:18420"/>
    </ligand>
</feature>
<dbReference type="PANTHER" id="PTHR33653">
    <property type="entry name" value="RIBONUCLEASE VAPC2"/>
    <property type="match status" value="1"/>
</dbReference>
<dbReference type="CDD" id="cd09871">
    <property type="entry name" value="PIN_MtVapC28-VapC30-like"/>
    <property type="match status" value="1"/>
</dbReference>
<comment type="caution">
    <text evidence="10">The sequence shown here is derived from an EMBL/GenBank/DDBJ whole genome shotgun (WGS) entry which is preliminary data.</text>
</comment>
<dbReference type="GO" id="GO:0090729">
    <property type="term" value="F:toxin activity"/>
    <property type="evidence" value="ECO:0007669"/>
    <property type="project" value="UniProtKB-KW"/>
</dbReference>
<dbReference type="EC" id="3.1.-.-" evidence="8"/>
<dbReference type="EMBL" id="NIPW01000027">
    <property type="protein sequence ID" value="OWJ76629.1"/>
    <property type="molecule type" value="Genomic_DNA"/>
</dbReference>
<evidence type="ECO:0000256" key="2">
    <source>
        <dbReference type="ARBA" id="ARBA00022649"/>
    </source>
</evidence>